<dbReference type="CDD" id="cd10747">
    <property type="entry name" value="DnaJ_C"/>
    <property type="match status" value="1"/>
</dbReference>
<name>A0A0K6HTU0_9BURK</name>
<keyword evidence="2" id="KW-0238">DNA-binding</keyword>
<dbReference type="Gene3D" id="2.60.260.20">
    <property type="entry name" value="Urease metallochaperone UreE, N-terminal domain"/>
    <property type="match status" value="2"/>
</dbReference>
<dbReference type="AlphaFoldDB" id="A0A0K6HTU0"/>
<dbReference type="InterPro" id="IPR008971">
    <property type="entry name" value="HSP40/DnaJ_pept-bd"/>
</dbReference>
<protein>
    <submittedName>
        <fullName evidence="5">DnaJ-class molecular chaperone with C-terminal Zn finger domain</fullName>
    </submittedName>
</protein>
<dbReference type="InterPro" id="IPR018253">
    <property type="entry name" value="DnaJ_domain_CS"/>
</dbReference>
<proteinExistence type="predicted"/>
<dbReference type="Gene3D" id="1.10.287.110">
    <property type="entry name" value="DnaJ domain"/>
    <property type="match status" value="1"/>
</dbReference>
<evidence type="ECO:0000256" key="2">
    <source>
        <dbReference type="ARBA" id="ARBA00023125"/>
    </source>
</evidence>
<dbReference type="PANTHER" id="PTHR43096">
    <property type="entry name" value="DNAJ HOMOLOG 1, MITOCHONDRIAL-RELATED"/>
    <property type="match status" value="1"/>
</dbReference>
<dbReference type="Pfam" id="PF01556">
    <property type="entry name" value="DnaJ_C"/>
    <property type="match status" value="1"/>
</dbReference>
<evidence type="ECO:0000256" key="1">
    <source>
        <dbReference type="ARBA" id="ARBA00022490"/>
    </source>
</evidence>
<evidence type="ECO:0000259" key="4">
    <source>
        <dbReference type="PROSITE" id="PS50076"/>
    </source>
</evidence>
<dbReference type="GO" id="GO:0005737">
    <property type="term" value="C:cytoplasm"/>
    <property type="evidence" value="ECO:0007669"/>
    <property type="project" value="TreeGrafter"/>
</dbReference>
<feature type="domain" description="J" evidence="4">
    <location>
        <begin position="5"/>
        <end position="69"/>
    </location>
</feature>
<dbReference type="GO" id="GO:0042026">
    <property type="term" value="P:protein refolding"/>
    <property type="evidence" value="ECO:0007669"/>
    <property type="project" value="TreeGrafter"/>
</dbReference>
<keyword evidence="1" id="KW-0963">Cytoplasm</keyword>
<dbReference type="PRINTS" id="PR00625">
    <property type="entry name" value="JDOMAIN"/>
</dbReference>
<dbReference type="InterPro" id="IPR036869">
    <property type="entry name" value="J_dom_sf"/>
</dbReference>
<dbReference type="PROSITE" id="PS00636">
    <property type="entry name" value="DNAJ_1"/>
    <property type="match status" value="1"/>
</dbReference>
<keyword evidence="3" id="KW-0143">Chaperone</keyword>
<dbReference type="Pfam" id="PF00226">
    <property type="entry name" value="DnaJ"/>
    <property type="match status" value="1"/>
</dbReference>
<dbReference type="CDD" id="cd06257">
    <property type="entry name" value="DnaJ"/>
    <property type="match status" value="1"/>
</dbReference>
<dbReference type="EMBL" id="CYHF01000002">
    <property type="protein sequence ID" value="CUA94447.1"/>
    <property type="molecule type" value="Genomic_DNA"/>
</dbReference>
<dbReference type="FunFam" id="2.60.260.20:FF:000008">
    <property type="entry name" value="Curved DNA-binding protein"/>
    <property type="match status" value="1"/>
</dbReference>
<accession>A0A0K6HTU0</accession>
<dbReference type="SMART" id="SM00271">
    <property type="entry name" value="DnaJ"/>
    <property type="match status" value="1"/>
</dbReference>
<dbReference type="GO" id="GO:0051082">
    <property type="term" value="F:unfolded protein binding"/>
    <property type="evidence" value="ECO:0007669"/>
    <property type="project" value="InterPro"/>
</dbReference>
<evidence type="ECO:0000313" key="5">
    <source>
        <dbReference type="EMBL" id="CUA94447.1"/>
    </source>
</evidence>
<gene>
    <name evidence="5" type="ORF">Ga0061069_10291</name>
</gene>
<keyword evidence="6" id="KW-1185">Reference proteome</keyword>
<organism evidence="5 6">
    <name type="scientific">Thiomonas bhubaneswarensis</name>
    <dbReference type="NCBI Taxonomy" id="339866"/>
    <lineage>
        <taxon>Bacteria</taxon>
        <taxon>Pseudomonadati</taxon>
        <taxon>Pseudomonadota</taxon>
        <taxon>Betaproteobacteria</taxon>
        <taxon>Burkholderiales</taxon>
        <taxon>Thiomonas</taxon>
    </lineage>
</organism>
<dbReference type="STRING" id="339866.GCA_001418255_00615"/>
<dbReference type="FunFam" id="2.60.260.20:FF:000013">
    <property type="entry name" value="DnaJ subfamily B member 11"/>
    <property type="match status" value="1"/>
</dbReference>
<dbReference type="PROSITE" id="PS50076">
    <property type="entry name" value="DNAJ_2"/>
    <property type="match status" value="1"/>
</dbReference>
<dbReference type="Proteomes" id="UP000183649">
    <property type="component" value="Unassembled WGS sequence"/>
</dbReference>
<dbReference type="OrthoDB" id="9779889at2"/>
<dbReference type="PANTHER" id="PTHR43096:SF52">
    <property type="entry name" value="DNAJ HOMOLOG 1, MITOCHONDRIAL-RELATED"/>
    <property type="match status" value="1"/>
</dbReference>
<dbReference type="RefSeq" id="WP_055449805.1">
    <property type="nucleotide sequence ID" value="NZ_CYHF01000002.1"/>
</dbReference>
<evidence type="ECO:0000313" key="6">
    <source>
        <dbReference type="Proteomes" id="UP000183649"/>
    </source>
</evidence>
<dbReference type="SUPFAM" id="SSF46565">
    <property type="entry name" value="Chaperone J-domain"/>
    <property type="match status" value="1"/>
</dbReference>
<reference evidence="6" key="1">
    <citation type="submission" date="2015-08" db="EMBL/GenBank/DDBJ databases">
        <authorList>
            <person name="Varghese N."/>
        </authorList>
    </citation>
    <scope>NUCLEOTIDE SEQUENCE [LARGE SCALE GENOMIC DNA]</scope>
    <source>
        <strain evidence="6">DSM 18181</strain>
    </source>
</reference>
<dbReference type="InterPro" id="IPR001623">
    <property type="entry name" value="DnaJ_domain"/>
</dbReference>
<dbReference type="InterPro" id="IPR002939">
    <property type="entry name" value="DnaJ_C"/>
</dbReference>
<sequence length="320" mass="35020">MDYKDYYKVMGVERGATQDEIKRAYRKLARKYHPDVNKEAGAEAKFKELGEAYEVLKDPEKRAAYDQLGSNWRAGQDFQPPPGWGAGFEQRGGMPESEADFSDFFEALFARSGAGSRRAGGRAQGMHMRGQDHHAQILIDLEDAYRGATRTLTLRMPEVDAQGHVVTRERTLQVQIPKGVRAGQHIRLAGQGAPGLGEGGAGDLYLEIGFNPHGLYRVEGRDVFVDLPLAPWEAALGAEVQVPTPDGRVELKIPPTTASGRRLRLKGRGIPGATPGDLYVIAQIVLPAADTDAARSAYRRMQSDFPAFKPRAHLDQGAAS</sequence>
<evidence type="ECO:0000256" key="3">
    <source>
        <dbReference type="ARBA" id="ARBA00023186"/>
    </source>
</evidence>
<dbReference type="SUPFAM" id="SSF49493">
    <property type="entry name" value="HSP40/DnaJ peptide-binding domain"/>
    <property type="match status" value="2"/>
</dbReference>
<dbReference type="GO" id="GO:0003677">
    <property type="term" value="F:DNA binding"/>
    <property type="evidence" value="ECO:0007669"/>
    <property type="project" value="UniProtKB-KW"/>
</dbReference>